<evidence type="ECO:0000313" key="5">
    <source>
        <dbReference type="Proteomes" id="UP000261088"/>
    </source>
</evidence>
<evidence type="ECO:0000313" key="2">
    <source>
        <dbReference type="EMBL" id="RGN51103.1"/>
    </source>
</evidence>
<evidence type="ECO:0000313" key="3">
    <source>
        <dbReference type="EMBL" id="RGZ44764.1"/>
    </source>
</evidence>
<dbReference type="AlphaFoldDB" id="A0A3R6I250"/>
<dbReference type="EMBL" id="QRKC01000009">
    <property type="protein sequence ID" value="RHH75018.1"/>
    <property type="molecule type" value="Genomic_DNA"/>
</dbReference>
<organism evidence="4 6">
    <name type="scientific">Parabacteroides merdae</name>
    <dbReference type="NCBI Taxonomy" id="46503"/>
    <lineage>
        <taxon>Bacteria</taxon>
        <taxon>Pseudomonadati</taxon>
        <taxon>Bacteroidota</taxon>
        <taxon>Bacteroidia</taxon>
        <taxon>Bacteroidales</taxon>
        <taxon>Tannerellaceae</taxon>
        <taxon>Parabacteroides</taxon>
    </lineage>
</organism>
<dbReference type="Proteomes" id="UP000283732">
    <property type="component" value="Unassembled WGS sequence"/>
</dbReference>
<evidence type="ECO:0000313" key="7">
    <source>
        <dbReference type="Proteomes" id="UP000285173"/>
    </source>
</evidence>
<dbReference type="Proteomes" id="UP000285173">
    <property type="component" value="Unassembled WGS sequence"/>
</dbReference>
<name>A0A3R6I250_9BACT</name>
<comment type="caution">
    <text evidence="4">The sequence shown here is derived from an EMBL/GenBank/DDBJ whole genome shotgun (WGS) entry which is preliminary data.</text>
</comment>
<proteinExistence type="predicted"/>
<sequence length="116" mass="13413">MAIRFSVHKTPQPNNRKGKQQTHARAVSYSTQKIKDLKSIRLKNVKSAPCYMPEERKTRLQDNLNHNESITTITYTKLNTCLRYQATADLKKHIKEELLCRIGSSTHVTYLLAKND</sequence>
<dbReference type="EMBL" id="QSUP01000012">
    <property type="protein sequence ID" value="RGN51103.1"/>
    <property type="molecule type" value="Genomic_DNA"/>
</dbReference>
<evidence type="ECO:0000313" key="6">
    <source>
        <dbReference type="Proteomes" id="UP000283732"/>
    </source>
</evidence>
<accession>A0A3R6I250</accession>
<dbReference type="EMBL" id="QSEF01000025">
    <property type="protein sequence ID" value="RGZ44764.1"/>
    <property type="molecule type" value="Genomic_DNA"/>
</dbReference>
<evidence type="ECO:0000313" key="4">
    <source>
        <dbReference type="EMBL" id="RHH75018.1"/>
    </source>
</evidence>
<dbReference type="RefSeq" id="WP_122122219.1">
    <property type="nucleotide sequence ID" value="NZ_DAWDXW010000022.1"/>
</dbReference>
<reference evidence="5 6" key="1">
    <citation type="submission" date="2018-08" db="EMBL/GenBank/DDBJ databases">
        <title>A genome reference for cultivated species of the human gut microbiota.</title>
        <authorList>
            <person name="Zou Y."/>
            <person name="Xue W."/>
            <person name="Luo G."/>
        </authorList>
    </citation>
    <scope>NUCLEOTIDE SEQUENCE [LARGE SCALE GENOMIC DNA]</scope>
    <source>
        <strain evidence="4 6">AM16-50</strain>
        <strain evidence="3 7">AM50-15</strain>
        <strain evidence="2 5">OM05-11AA</strain>
    </source>
</reference>
<feature type="region of interest" description="Disordered" evidence="1">
    <location>
        <begin position="1"/>
        <end position="28"/>
    </location>
</feature>
<evidence type="ECO:0000256" key="1">
    <source>
        <dbReference type="SAM" id="MobiDB-lite"/>
    </source>
</evidence>
<dbReference type="Proteomes" id="UP000261088">
    <property type="component" value="Unassembled WGS sequence"/>
</dbReference>
<protein>
    <submittedName>
        <fullName evidence="4">Uncharacterized protein</fullName>
    </submittedName>
</protein>
<gene>
    <name evidence="4" type="ORF">DW191_16395</name>
    <name evidence="3" type="ORF">DW986_15835</name>
    <name evidence="2" type="ORF">DXB61_11330</name>
</gene>